<keyword evidence="1" id="KW-0472">Membrane</keyword>
<dbReference type="Ensembl" id="ENSCINT00000037165.1">
    <property type="protein sequence ID" value="ENSCINP00000033797.1"/>
    <property type="gene ID" value="ENSCING00000020321.1"/>
</dbReference>
<organism evidence="2 3">
    <name type="scientific">Ciona intestinalis</name>
    <name type="common">Transparent sea squirt</name>
    <name type="synonym">Ascidia intestinalis</name>
    <dbReference type="NCBI Taxonomy" id="7719"/>
    <lineage>
        <taxon>Eukaryota</taxon>
        <taxon>Metazoa</taxon>
        <taxon>Chordata</taxon>
        <taxon>Tunicata</taxon>
        <taxon>Ascidiacea</taxon>
        <taxon>Phlebobranchia</taxon>
        <taxon>Cionidae</taxon>
        <taxon>Ciona</taxon>
    </lineage>
</organism>
<dbReference type="AlphaFoldDB" id="H2XVW3"/>
<protein>
    <submittedName>
        <fullName evidence="2">Uncharacterized protein</fullName>
    </submittedName>
</protein>
<dbReference type="HOGENOM" id="CLU_184623_0_0_1"/>
<evidence type="ECO:0000256" key="1">
    <source>
        <dbReference type="SAM" id="Phobius"/>
    </source>
</evidence>
<dbReference type="Proteomes" id="UP000008144">
    <property type="component" value="Unassembled WGS sequence"/>
</dbReference>
<dbReference type="GeneTree" id="ENSGT00660000097409"/>
<reference evidence="2" key="2">
    <citation type="submission" date="2025-08" db="UniProtKB">
        <authorList>
            <consortium name="Ensembl"/>
        </authorList>
    </citation>
    <scope>IDENTIFICATION</scope>
</reference>
<keyword evidence="1" id="KW-1133">Transmembrane helix</keyword>
<feature type="transmembrane region" description="Helical" evidence="1">
    <location>
        <begin position="20"/>
        <end position="49"/>
    </location>
</feature>
<sequence length="89" mass="10214">MNATNTSDQNFTYVDGYNDTFYFVNLAVIFAISMCVLATLLFLICSLCLRMEALRQYWIKDSRWGKEPYFQGVDEMDSPSGSSPFVEII</sequence>
<name>H2XVW3_CIOIN</name>
<evidence type="ECO:0000313" key="2">
    <source>
        <dbReference type="Ensembl" id="ENSCINP00000033797.1"/>
    </source>
</evidence>
<dbReference type="InParanoid" id="H2XVW3"/>
<accession>H2XVW3</accession>
<reference evidence="3" key="1">
    <citation type="journal article" date="2002" name="Science">
        <title>The draft genome of Ciona intestinalis: insights into chordate and vertebrate origins.</title>
        <authorList>
            <person name="Dehal P."/>
            <person name="Satou Y."/>
            <person name="Campbell R.K."/>
            <person name="Chapman J."/>
            <person name="Degnan B."/>
            <person name="De Tomaso A."/>
            <person name="Davidson B."/>
            <person name="Di Gregorio A."/>
            <person name="Gelpke M."/>
            <person name="Goodstein D.M."/>
            <person name="Harafuji N."/>
            <person name="Hastings K.E."/>
            <person name="Ho I."/>
            <person name="Hotta K."/>
            <person name="Huang W."/>
            <person name="Kawashima T."/>
            <person name="Lemaire P."/>
            <person name="Martinez D."/>
            <person name="Meinertzhagen I.A."/>
            <person name="Necula S."/>
            <person name="Nonaka M."/>
            <person name="Putnam N."/>
            <person name="Rash S."/>
            <person name="Saiga H."/>
            <person name="Satake M."/>
            <person name="Terry A."/>
            <person name="Yamada L."/>
            <person name="Wang H.G."/>
            <person name="Awazu S."/>
            <person name="Azumi K."/>
            <person name="Boore J."/>
            <person name="Branno M."/>
            <person name="Chin-Bow S."/>
            <person name="DeSantis R."/>
            <person name="Doyle S."/>
            <person name="Francino P."/>
            <person name="Keys D.N."/>
            <person name="Haga S."/>
            <person name="Hayashi H."/>
            <person name="Hino K."/>
            <person name="Imai K.S."/>
            <person name="Inaba K."/>
            <person name="Kano S."/>
            <person name="Kobayashi K."/>
            <person name="Kobayashi M."/>
            <person name="Lee B.I."/>
            <person name="Makabe K.W."/>
            <person name="Manohar C."/>
            <person name="Matassi G."/>
            <person name="Medina M."/>
            <person name="Mochizuki Y."/>
            <person name="Mount S."/>
            <person name="Morishita T."/>
            <person name="Miura S."/>
            <person name="Nakayama A."/>
            <person name="Nishizaka S."/>
            <person name="Nomoto H."/>
            <person name="Ohta F."/>
            <person name="Oishi K."/>
            <person name="Rigoutsos I."/>
            <person name="Sano M."/>
            <person name="Sasaki A."/>
            <person name="Sasakura Y."/>
            <person name="Shoguchi E."/>
            <person name="Shin-i T."/>
            <person name="Spagnuolo A."/>
            <person name="Stainier D."/>
            <person name="Suzuki M.M."/>
            <person name="Tassy O."/>
            <person name="Takatori N."/>
            <person name="Tokuoka M."/>
            <person name="Yagi K."/>
            <person name="Yoshizaki F."/>
            <person name="Wada S."/>
            <person name="Zhang C."/>
            <person name="Hyatt P.D."/>
            <person name="Larimer F."/>
            <person name="Detter C."/>
            <person name="Doggett N."/>
            <person name="Glavina T."/>
            <person name="Hawkins T."/>
            <person name="Richardson P."/>
            <person name="Lucas S."/>
            <person name="Kohara Y."/>
            <person name="Levine M."/>
            <person name="Satoh N."/>
            <person name="Rokhsar D.S."/>
        </authorList>
    </citation>
    <scope>NUCLEOTIDE SEQUENCE [LARGE SCALE GENOMIC DNA]</scope>
</reference>
<keyword evidence="1" id="KW-0812">Transmembrane</keyword>
<reference evidence="2" key="3">
    <citation type="submission" date="2025-09" db="UniProtKB">
        <authorList>
            <consortium name="Ensembl"/>
        </authorList>
    </citation>
    <scope>IDENTIFICATION</scope>
</reference>
<keyword evidence="3" id="KW-1185">Reference proteome</keyword>
<proteinExistence type="predicted"/>
<evidence type="ECO:0000313" key="3">
    <source>
        <dbReference type="Proteomes" id="UP000008144"/>
    </source>
</evidence>